<feature type="compositionally biased region" description="Low complexity" evidence="1">
    <location>
        <begin position="39"/>
        <end position="72"/>
    </location>
</feature>
<name>A0A9Q5HZ92_SANBA</name>
<comment type="caution">
    <text evidence="3">The sequence shown here is derived from an EMBL/GenBank/DDBJ whole genome shotgun (WGS) entry which is preliminary data.</text>
</comment>
<dbReference type="Pfam" id="PF20415">
    <property type="entry name" value="DUF6699"/>
    <property type="match status" value="1"/>
</dbReference>
<feature type="compositionally biased region" description="Low complexity" evidence="1">
    <location>
        <begin position="126"/>
        <end position="144"/>
    </location>
</feature>
<sequence length="596" mass="65237">MDRMSSVLSSASSHRTRASSYAPSVNSGVNSATRRSLRSGDGSVFSSRSSVTSSSSFSSSNSISSSRSDRTVVVPRAPAPSLASSFLSPSNVSRSGSRAPSNGAVVVAPCTSFHRSYTGSHVSRNSSPVIPRLPSVSSIPSSRSYAGSHVSRHPTTMIHPCPPSVSSIPSRHSHSRSHASRNFAPVIPPRPPSASSMPPYGSYASVSEGNTPLIPSPPSFYSSYAYEPPVIPPRPSSISPPPSYRTYADETPFIPPRPYPSSASFPGYVGYYIPQWCPPALWPTYTDDTEDYSDSYDSDGESPERFIGTFQDFDINTSGPFPEPAPSDVVDEWMSAYRRSFEVPPSIDSSARTHSSRRPESLHSSTYYGSQSRSGRSSRRTQGLGSSSSLYSSSRVSTSTIPSRANSTATDPFVHKVLFFWPGRRTPKLYWDLSRSPLPLYKRRDLTAEELSTSAFTPPLSSVRIILDPHADWRFDVSLATGEDFTVSSFLRSIAELMRQPDKVPHVFWTRASSSKKEAIVKAMLKRTGRSLPVQPPHAPPMSRVQILEEEVLKGEMNGSTNLLVIDLLCKEVMFAGLELYRSPDEWVLRTIKRHA</sequence>
<proteinExistence type="predicted"/>
<evidence type="ECO:0000259" key="2">
    <source>
        <dbReference type="Pfam" id="PF20415"/>
    </source>
</evidence>
<dbReference type="AlphaFoldDB" id="A0A9Q5HZ92"/>
<keyword evidence="4" id="KW-1185">Reference proteome</keyword>
<dbReference type="EMBL" id="LNZH02000171">
    <property type="protein sequence ID" value="OCB88765.1"/>
    <property type="molecule type" value="Genomic_DNA"/>
</dbReference>
<feature type="compositionally biased region" description="Low complexity" evidence="1">
    <location>
        <begin position="364"/>
        <end position="403"/>
    </location>
</feature>
<accession>A0A9Q5HZ92</accession>
<feature type="region of interest" description="Disordered" evidence="1">
    <location>
        <begin position="83"/>
        <end position="102"/>
    </location>
</feature>
<dbReference type="OrthoDB" id="3262598at2759"/>
<feature type="region of interest" description="Disordered" evidence="1">
    <location>
        <begin position="118"/>
        <end position="200"/>
    </location>
</feature>
<dbReference type="InterPro" id="IPR046522">
    <property type="entry name" value="DUF6699"/>
</dbReference>
<organism evidence="3 4">
    <name type="scientific">Sanghuangporus baumii</name>
    <name type="common">Phellinus baumii</name>
    <dbReference type="NCBI Taxonomy" id="108892"/>
    <lineage>
        <taxon>Eukaryota</taxon>
        <taxon>Fungi</taxon>
        <taxon>Dikarya</taxon>
        <taxon>Basidiomycota</taxon>
        <taxon>Agaricomycotina</taxon>
        <taxon>Agaricomycetes</taxon>
        <taxon>Hymenochaetales</taxon>
        <taxon>Hymenochaetaceae</taxon>
        <taxon>Sanghuangporus</taxon>
    </lineage>
</organism>
<feature type="region of interest" description="Disordered" evidence="1">
    <location>
        <begin position="345"/>
        <end position="407"/>
    </location>
</feature>
<evidence type="ECO:0000256" key="1">
    <source>
        <dbReference type="SAM" id="MobiDB-lite"/>
    </source>
</evidence>
<protein>
    <recommendedName>
        <fullName evidence="2">DUF6699 domain-containing protein</fullName>
    </recommendedName>
</protein>
<feature type="region of interest" description="Disordered" evidence="1">
    <location>
        <begin position="1"/>
        <end position="72"/>
    </location>
</feature>
<feature type="compositionally biased region" description="Polar residues" evidence="1">
    <location>
        <begin position="21"/>
        <end position="34"/>
    </location>
</feature>
<feature type="compositionally biased region" description="Low complexity" evidence="1">
    <location>
        <begin position="83"/>
        <end position="93"/>
    </location>
</feature>
<feature type="domain" description="DUF6699" evidence="2">
    <location>
        <begin position="429"/>
        <end position="583"/>
    </location>
</feature>
<reference evidence="3" key="1">
    <citation type="submission" date="2016-06" db="EMBL/GenBank/DDBJ databases">
        <title>Draft Genome sequence of the fungus Inonotus baumii.</title>
        <authorList>
            <person name="Zhu H."/>
            <person name="Lin W."/>
        </authorList>
    </citation>
    <scope>NUCLEOTIDE SEQUENCE</scope>
    <source>
        <strain evidence="3">821</strain>
    </source>
</reference>
<evidence type="ECO:0000313" key="4">
    <source>
        <dbReference type="Proteomes" id="UP000757232"/>
    </source>
</evidence>
<dbReference type="Proteomes" id="UP000757232">
    <property type="component" value="Unassembled WGS sequence"/>
</dbReference>
<evidence type="ECO:0000313" key="3">
    <source>
        <dbReference type="EMBL" id="OCB88765.1"/>
    </source>
</evidence>
<gene>
    <name evidence="3" type="ORF">A7U60_g4053</name>
</gene>